<dbReference type="Gene3D" id="3.20.20.70">
    <property type="entry name" value="Aldolase class I"/>
    <property type="match status" value="1"/>
</dbReference>
<dbReference type="GO" id="GO:0009228">
    <property type="term" value="P:thiamine biosynthetic process"/>
    <property type="evidence" value="ECO:0007669"/>
    <property type="project" value="UniProtKB-KW"/>
</dbReference>
<accession>A0A5B9E774</accession>
<name>A0A5B9E774_9BACT</name>
<gene>
    <name evidence="4" type="ORF">FTW19_04835</name>
</gene>
<dbReference type="PANTHER" id="PTHR20857">
    <property type="entry name" value="THIAMINE-PHOSPHATE PYROPHOSPHORYLASE"/>
    <property type="match status" value="1"/>
</dbReference>
<dbReference type="EMBL" id="CP042806">
    <property type="protein sequence ID" value="QEE27394.1"/>
    <property type="molecule type" value="Genomic_DNA"/>
</dbReference>
<sequence length="192" mass="20421">MTRCAITNRKIVSSEEQAARLALLDLARRCAQTGIDYLQLREKDLGAAEMVSLARRILTELSGSQTRLLINGRLDVALAAGAHGVHLTSREGELTPAQVRSIFPEAIVSVSCHTLDDIWRSLDADFLLFGPVFEKSVAGERISKGSGLELLREACLTAGHVPVLALGGITAENTSACLEAGAAGIAGIRLFL</sequence>
<feature type="domain" description="Thiamine phosphate synthase/TenI" evidence="3">
    <location>
        <begin position="16"/>
        <end position="189"/>
    </location>
</feature>
<dbReference type="CDD" id="cd00564">
    <property type="entry name" value="TMP_TenI"/>
    <property type="match status" value="1"/>
</dbReference>
<dbReference type="InterPro" id="IPR036206">
    <property type="entry name" value="ThiamineP_synth_sf"/>
</dbReference>
<dbReference type="InterPro" id="IPR013785">
    <property type="entry name" value="Aldolase_TIM"/>
</dbReference>
<protein>
    <submittedName>
        <fullName evidence="4">Thiamine phosphate synthase</fullName>
    </submittedName>
</protein>
<proteinExistence type="predicted"/>
<keyword evidence="2" id="KW-0784">Thiamine biosynthesis</keyword>
<organism evidence="4 5">
    <name type="scientific">Terriglobus albidus</name>
    <dbReference type="NCBI Taxonomy" id="1592106"/>
    <lineage>
        <taxon>Bacteria</taxon>
        <taxon>Pseudomonadati</taxon>
        <taxon>Acidobacteriota</taxon>
        <taxon>Terriglobia</taxon>
        <taxon>Terriglobales</taxon>
        <taxon>Acidobacteriaceae</taxon>
        <taxon>Terriglobus</taxon>
    </lineage>
</organism>
<keyword evidence="5" id="KW-1185">Reference proteome</keyword>
<dbReference type="GO" id="GO:0004789">
    <property type="term" value="F:thiamine-phosphate diphosphorylase activity"/>
    <property type="evidence" value="ECO:0007669"/>
    <property type="project" value="TreeGrafter"/>
</dbReference>
<evidence type="ECO:0000256" key="2">
    <source>
        <dbReference type="ARBA" id="ARBA00022977"/>
    </source>
</evidence>
<evidence type="ECO:0000313" key="4">
    <source>
        <dbReference type="EMBL" id="QEE27394.1"/>
    </source>
</evidence>
<evidence type="ECO:0000313" key="5">
    <source>
        <dbReference type="Proteomes" id="UP000321820"/>
    </source>
</evidence>
<dbReference type="PANTHER" id="PTHR20857:SF23">
    <property type="entry name" value="THIAMINE BIOSYNTHETIC BIFUNCTIONAL ENZYME"/>
    <property type="match status" value="1"/>
</dbReference>
<reference evidence="4 5" key="1">
    <citation type="submission" date="2019-08" db="EMBL/GenBank/DDBJ databases">
        <title>Complete genome sequence of Terriglobus albidus strain ORNL.</title>
        <authorList>
            <person name="Podar M."/>
        </authorList>
    </citation>
    <scope>NUCLEOTIDE SEQUENCE [LARGE SCALE GENOMIC DNA]</scope>
    <source>
        <strain evidence="4 5">ORNL</strain>
    </source>
</reference>
<dbReference type="Proteomes" id="UP000321820">
    <property type="component" value="Chromosome"/>
</dbReference>
<dbReference type="SUPFAM" id="SSF51391">
    <property type="entry name" value="Thiamin phosphate synthase"/>
    <property type="match status" value="1"/>
</dbReference>
<dbReference type="GO" id="GO:0005737">
    <property type="term" value="C:cytoplasm"/>
    <property type="evidence" value="ECO:0007669"/>
    <property type="project" value="TreeGrafter"/>
</dbReference>
<dbReference type="OrthoDB" id="9812206at2"/>
<dbReference type="InterPro" id="IPR022998">
    <property type="entry name" value="ThiamineP_synth_TenI"/>
</dbReference>
<evidence type="ECO:0000259" key="3">
    <source>
        <dbReference type="Pfam" id="PF02581"/>
    </source>
</evidence>
<dbReference type="AlphaFoldDB" id="A0A5B9E774"/>
<comment type="pathway">
    <text evidence="1">Cofactor biosynthesis; thiamine diphosphate biosynthesis.</text>
</comment>
<dbReference type="KEGG" id="talb:FTW19_04835"/>
<dbReference type="RefSeq" id="WP_147646586.1">
    <property type="nucleotide sequence ID" value="NZ_CP042806.1"/>
</dbReference>
<evidence type="ECO:0000256" key="1">
    <source>
        <dbReference type="ARBA" id="ARBA00004948"/>
    </source>
</evidence>
<dbReference type="Pfam" id="PF02581">
    <property type="entry name" value="TMP-TENI"/>
    <property type="match status" value="1"/>
</dbReference>